<feature type="transmembrane region" description="Helical" evidence="2">
    <location>
        <begin position="20"/>
        <end position="45"/>
    </location>
</feature>
<proteinExistence type="predicted"/>
<name>A0AAV0BA73_PHAPC</name>
<reference evidence="3" key="1">
    <citation type="submission" date="2022-06" db="EMBL/GenBank/DDBJ databases">
        <authorList>
            <consortium name="SYNGENTA / RWTH Aachen University"/>
        </authorList>
    </citation>
    <scope>NUCLEOTIDE SEQUENCE</scope>
</reference>
<accession>A0AAV0BA73</accession>
<keyword evidence="2" id="KW-0812">Transmembrane</keyword>
<gene>
    <name evidence="3" type="ORF">PPACK8108_LOCUS16999</name>
</gene>
<feature type="region of interest" description="Disordered" evidence="1">
    <location>
        <begin position="77"/>
        <end position="110"/>
    </location>
</feature>
<keyword evidence="2" id="KW-0472">Membrane</keyword>
<evidence type="ECO:0000313" key="3">
    <source>
        <dbReference type="EMBL" id="CAH7683467.1"/>
    </source>
</evidence>
<sequence length="128" mass="14352">MDTGEHHKSKRSILLDSINIRHLAMGLVVGVLAALTMGSSPILLLSNPQIFQRSHFDHNSGDHLTWLNWHKAQASNPYVPNHDPNDLGVPPPPDLIARRPKRDKAEPSLCPVKMKLPKKINIENHDEL</sequence>
<evidence type="ECO:0000256" key="1">
    <source>
        <dbReference type="SAM" id="MobiDB-lite"/>
    </source>
</evidence>
<comment type="caution">
    <text evidence="3">The sequence shown here is derived from an EMBL/GenBank/DDBJ whole genome shotgun (WGS) entry which is preliminary data.</text>
</comment>
<protein>
    <submittedName>
        <fullName evidence="3">Uncharacterized protein</fullName>
    </submittedName>
</protein>
<keyword evidence="2" id="KW-1133">Transmembrane helix</keyword>
<organism evidence="3 4">
    <name type="scientific">Phakopsora pachyrhizi</name>
    <name type="common">Asian soybean rust disease fungus</name>
    <dbReference type="NCBI Taxonomy" id="170000"/>
    <lineage>
        <taxon>Eukaryota</taxon>
        <taxon>Fungi</taxon>
        <taxon>Dikarya</taxon>
        <taxon>Basidiomycota</taxon>
        <taxon>Pucciniomycotina</taxon>
        <taxon>Pucciniomycetes</taxon>
        <taxon>Pucciniales</taxon>
        <taxon>Phakopsoraceae</taxon>
        <taxon>Phakopsora</taxon>
    </lineage>
</organism>
<dbReference type="AlphaFoldDB" id="A0AAV0BA73"/>
<dbReference type="Proteomes" id="UP001153365">
    <property type="component" value="Unassembled WGS sequence"/>
</dbReference>
<evidence type="ECO:0000313" key="4">
    <source>
        <dbReference type="Proteomes" id="UP001153365"/>
    </source>
</evidence>
<keyword evidence="4" id="KW-1185">Reference proteome</keyword>
<evidence type="ECO:0000256" key="2">
    <source>
        <dbReference type="SAM" id="Phobius"/>
    </source>
</evidence>
<dbReference type="EMBL" id="CALTRL010004703">
    <property type="protein sequence ID" value="CAH7683467.1"/>
    <property type="molecule type" value="Genomic_DNA"/>
</dbReference>